<comment type="catalytic activity">
    <reaction evidence="12">
        <text>[(1-&gt;4)-N-acetyl-beta-D-glucosaminyl](n) + UDP-N-acetyl-alpha-D-glucosamine = [(1-&gt;4)-N-acetyl-beta-D-glucosaminyl](n+1) + UDP + H(+)</text>
        <dbReference type="Rhea" id="RHEA:16637"/>
        <dbReference type="Rhea" id="RHEA-COMP:9593"/>
        <dbReference type="Rhea" id="RHEA-COMP:9595"/>
        <dbReference type="ChEBI" id="CHEBI:15378"/>
        <dbReference type="ChEBI" id="CHEBI:17029"/>
        <dbReference type="ChEBI" id="CHEBI:57705"/>
        <dbReference type="ChEBI" id="CHEBI:58223"/>
        <dbReference type="EC" id="2.4.1.16"/>
    </reaction>
</comment>
<reference evidence="14" key="1">
    <citation type="journal article" date="2014" name="Genome Biol. Evol.">
        <title>Early divergence, broad distribution, and high diversity of animal chitin synthases.</title>
        <authorList>
            <person name="Zakrzewski A.C."/>
            <person name="Weigert A."/>
            <person name="Helm C."/>
            <person name="Adamski M."/>
            <person name="Adamska M."/>
            <person name="Bleidorn C."/>
            <person name="Raible F."/>
            <person name="Hausen H."/>
        </authorList>
    </citation>
    <scope>NUCLEOTIDE SEQUENCE</scope>
    <source>
        <strain evidence="14">PlduCS2</strain>
    </source>
</reference>
<dbReference type="SUPFAM" id="SSF53448">
    <property type="entry name" value="Nucleotide-diphospho-sugar transferases"/>
    <property type="match status" value="1"/>
</dbReference>
<evidence type="ECO:0000256" key="5">
    <source>
        <dbReference type="ARBA" id="ARBA00022679"/>
    </source>
</evidence>
<dbReference type="AlphaFoldDB" id="A0A023PPY3"/>
<sequence length="1250" mass="142861">MHNSGIASRCDCTRPTCLYVLRDIVTSCWLEAETCSKGLDLSTEISHILNQGHYPCYYSTFDFALGGSDPFVYTWLCDFSCGNVKCNKDFPSWFVVTVASAWIASLLYITCYVWNSNSDRLALTVRLFVTPLYSGPLLVSSMLLNRRRFDREIKVVNGEEYEFRDLDSDSFLGVKALEDGRRKKEDCEEQTIPMVYACATLWHETDQEMKQLLKSIFRMDMEQCARKLALTKFGLGESDYYEFETHCFFDDAWIEDPENKGLYIPNRYVMTLLSVINGAASGVYETEVELHPPEKVPTPYGGQLVWNLPGGNKMVIHLKDKNKIRHKKRWSQVMYMYYLLGWKLLGNDTSKIVRDSLAGSRVDKIDKQDGYEEIEKKVIYKAENTFLLVLDGDVDFKPEAVVLLIDRLKRNPKTGGACGRIHPIGSGPVVWYQIFEYAIGHWMQKATEDVFGCVLCSPGCFSLFRGSTLMDTNIMCRYTTKSTEPVHFLQYDQGEDRWLSTLVVQQGYRIDYCAGADALTYAPVAFNEFFNQRRRWITSTLANVLDLLASYRTTVYINDNISLLYMFYQLLLTVATLLGPSTIIIAIASSLRDILVIHEGWALAITLVPTIGFIAVSLVCKEKTQLICAAVLSLLFAIAMVVVFVGILKVMVLESILAPSAAFVLCITFCFLLGGLLHPYEFSCLAPGLIYFLCIPAGYLVLTIYSFSNMHVVSWGTRETPKPVDPGENEAKDVKKKGSFGFSFFNLDKYYQDFKETFVPCPRIVKIDAEKVKTRECKVQEEPYEEDPMYPEWAVNVLKEGDICHLCPDEWQFWEDFIRKYVKPLKNLQKQQELKENLVSLRNSTSMALWFLNGTWILFNYMIERAIPPLKIGPLSTPPLGFVFLSLCLMLIALQLIGMIVHRWHTFLQLIANTVIPVRNKHHESFKKDTVEEAVRITKMIQQQRTYNDDEIYPSQPRRRSEGNDRISSFLSRMENDPTATWSSARAKFNLQKDTRKGPIVKSISRGVEAALRRQAQACDMNIRKPRAAKFLRSNELESRSYPCHVIFYDTYAVCELTEPNWCLTTSITFDCGTFRDQKPKTSWSERENYKSVGRQRVVGTLQHLRPPRDTCATDFVSEIFLPIMHLVDSSIATCIMGPVTVAQGPVKTHLSAKECMMGHPSFCCISFCIPSVPFSLAFILSTNESFVTLLWKRLAPNTYGSSLLPPHYPAENKLFPFVFSHHYKHIFICQTKLRMMAACPRQNVVFKKE</sequence>
<dbReference type="EC" id="2.4.1.16" evidence="2"/>
<keyword evidence="3" id="KW-1003">Cell membrane</keyword>
<evidence type="ECO:0000256" key="12">
    <source>
        <dbReference type="ARBA" id="ARBA00048014"/>
    </source>
</evidence>
<proteinExistence type="evidence at transcript level"/>
<dbReference type="EMBL" id="KJ405461">
    <property type="protein sequence ID" value="AHX26709.1"/>
    <property type="molecule type" value="mRNA"/>
</dbReference>
<evidence type="ECO:0000256" key="8">
    <source>
        <dbReference type="ARBA" id="ARBA00023054"/>
    </source>
</evidence>
<dbReference type="PANTHER" id="PTHR22914:SF42">
    <property type="entry name" value="CHITIN SYNTHASE"/>
    <property type="match status" value="1"/>
</dbReference>
<dbReference type="GO" id="GO:0006031">
    <property type="term" value="P:chitin biosynthetic process"/>
    <property type="evidence" value="ECO:0007669"/>
    <property type="project" value="TreeGrafter"/>
</dbReference>
<evidence type="ECO:0000256" key="13">
    <source>
        <dbReference type="SAM" id="Phobius"/>
    </source>
</evidence>
<keyword evidence="5" id="KW-0808">Transferase</keyword>
<feature type="transmembrane region" description="Helical" evidence="13">
    <location>
        <begin position="121"/>
        <end position="144"/>
    </location>
</feature>
<feature type="transmembrane region" description="Helical" evidence="13">
    <location>
        <begin position="879"/>
        <end position="901"/>
    </location>
</feature>
<feature type="transmembrane region" description="Helical" evidence="13">
    <location>
        <begin position="656"/>
        <end position="677"/>
    </location>
</feature>
<dbReference type="GO" id="GO:0005886">
    <property type="term" value="C:plasma membrane"/>
    <property type="evidence" value="ECO:0007669"/>
    <property type="project" value="UniProtKB-SubCell"/>
</dbReference>
<keyword evidence="7 13" id="KW-1133">Transmembrane helix</keyword>
<name>A0A023PPY3_PLADU</name>
<evidence type="ECO:0000256" key="6">
    <source>
        <dbReference type="ARBA" id="ARBA00022692"/>
    </source>
</evidence>
<evidence type="ECO:0000256" key="2">
    <source>
        <dbReference type="ARBA" id="ARBA00012543"/>
    </source>
</evidence>
<accession>A0A023PPY3</accession>
<evidence type="ECO:0000256" key="7">
    <source>
        <dbReference type="ARBA" id="ARBA00022989"/>
    </source>
</evidence>
<feature type="transmembrane region" description="Helical" evidence="13">
    <location>
        <begin position="600"/>
        <end position="619"/>
    </location>
</feature>
<evidence type="ECO:0000313" key="14">
    <source>
        <dbReference type="EMBL" id="AHX26709.1"/>
    </source>
</evidence>
<dbReference type="InterPro" id="IPR004835">
    <property type="entry name" value="Chitin_synth"/>
</dbReference>
<dbReference type="GO" id="GO:0004100">
    <property type="term" value="F:chitin synthase activity"/>
    <property type="evidence" value="ECO:0007669"/>
    <property type="project" value="UniProtKB-EC"/>
</dbReference>
<keyword evidence="9 13" id="KW-0472">Membrane</keyword>
<protein>
    <recommendedName>
        <fullName evidence="2">chitin synthase</fullName>
        <ecNumber evidence="2">2.4.1.16</ecNumber>
    </recommendedName>
</protein>
<evidence type="ECO:0000256" key="1">
    <source>
        <dbReference type="ARBA" id="ARBA00004651"/>
    </source>
</evidence>
<dbReference type="Pfam" id="PF03142">
    <property type="entry name" value="Chitin_synth_2"/>
    <property type="match status" value="1"/>
</dbReference>
<dbReference type="PANTHER" id="PTHR22914">
    <property type="entry name" value="CHITIN SYNTHASE"/>
    <property type="match status" value="1"/>
</dbReference>
<evidence type="ECO:0000256" key="10">
    <source>
        <dbReference type="ARBA" id="ARBA00023180"/>
    </source>
</evidence>
<keyword evidence="4" id="KW-0328">Glycosyltransferase</keyword>
<keyword evidence="8" id="KW-0175">Coiled coil</keyword>
<comment type="subcellular location">
    <subcellularLocation>
        <location evidence="1">Cell membrane</location>
        <topology evidence="1">Multi-pass membrane protein</topology>
    </subcellularLocation>
</comment>
<keyword evidence="10" id="KW-0325">Glycoprotein</keyword>
<keyword evidence="6 13" id="KW-0812">Transmembrane</keyword>
<dbReference type="InterPro" id="IPR029044">
    <property type="entry name" value="Nucleotide-diphossugar_trans"/>
</dbReference>
<feature type="transmembrane region" description="Helical" evidence="13">
    <location>
        <begin position="626"/>
        <end position="650"/>
    </location>
</feature>
<dbReference type="CDD" id="cd04190">
    <property type="entry name" value="Chitin_synth_C"/>
    <property type="match status" value="1"/>
</dbReference>
<evidence type="ECO:0000256" key="11">
    <source>
        <dbReference type="ARBA" id="ARBA00046329"/>
    </source>
</evidence>
<feature type="transmembrane region" description="Helical" evidence="13">
    <location>
        <begin position="93"/>
        <end position="115"/>
    </location>
</feature>
<comment type="similarity">
    <text evidence="11">Belongs to the chitin synthase family. Class IV subfamily.</text>
</comment>
<organism evidence="14">
    <name type="scientific">Platynereis dumerilii</name>
    <name type="common">Dumeril's clam worm</name>
    <dbReference type="NCBI Taxonomy" id="6359"/>
    <lineage>
        <taxon>Eukaryota</taxon>
        <taxon>Metazoa</taxon>
        <taxon>Spiralia</taxon>
        <taxon>Lophotrochozoa</taxon>
        <taxon>Annelida</taxon>
        <taxon>Polychaeta</taxon>
        <taxon>Errantia</taxon>
        <taxon>Phyllodocida</taxon>
        <taxon>Nereididae</taxon>
        <taxon>Platynereis</taxon>
    </lineage>
</organism>
<dbReference type="FunFam" id="3.90.550.10:FF:000139">
    <property type="entry name" value="Chitin synthase 8"/>
    <property type="match status" value="1"/>
</dbReference>
<evidence type="ECO:0000256" key="4">
    <source>
        <dbReference type="ARBA" id="ARBA00022676"/>
    </source>
</evidence>
<feature type="transmembrane region" description="Helical" evidence="13">
    <location>
        <begin position="689"/>
        <end position="708"/>
    </location>
</feature>
<feature type="transmembrane region" description="Helical" evidence="13">
    <location>
        <begin position="567"/>
        <end position="588"/>
    </location>
</feature>
<evidence type="ECO:0000256" key="9">
    <source>
        <dbReference type="ARBA" id="ARBA00023136"/>
    </source>
</evidence>
<evidence type="ECO:0000256" key="3">
    <source>
        <dbReference type="ARBA" id="ARBA00022475"/>
    </source>
</evidence>